<dbReference type="OMA" id="WKQAVTM"/>
<feature type="compositionally biased region" description="Polar residues" evidence="4">
    <location>
        <begin position="466"/>
        <end position="481"/>
    </location>
</feature>
<evidence type="ECO:0000313" key="5">
    <source>
        <dbReference type="EMBL" id="CRG91556.1"/>
    </source>
</evidence>
<keyword evidence="6" id="KW-1185">Reference proteome</keyword>
<proteinExistence type="inferred from homology"/>
<sequence>MESRNLETASNYINNLLLARGLLKNGKPIDFAQPDDGAGSDATMANIINLVNDLVLRRDREAEHRENLASTIQNLRALESQQTIEIERLKSKNAELARSVALAEGQQRALKANMSSTEATVRKLKEQQQKMKTTVQQVRAQCANDIRKRDTELQKLKSHLNDRQRGKRDGLGVTTININRATERTSRSEPDVSNPGYSLKQETTDFLTELCQNLSDENDTLINLSRTTIHTLKELQGISESDSADGESSNMGVSQSQSQTGPVSSVPTNVMDLSAQMDTVLAHLGTLLTNPSFVPLEEVEMRDEEITRLREGWERMEMRWKQAVTMMDGWHKRIQHGGDSVDLDELRKGMSLDSGLGRSLALSSTIGHDSIDSNGDEEDYDGNRLEDSPEEDEEADPEPQAKSLKPTLAKPPIRALGERNGNVKSRASNRKVSFYDGAMDTAPDRGNDGEESAPPARAQRLEKATQRTNTSRASSQVSRRVNQPPPLSVKEKLAAVEAEAQAATEESTAQDTKKRSRSKRDLRTKGGKGRRRSTLTNEEMEQLLGGAE</sequence>
<evidence type="ECO:0000256" key="4">
    <source>
        <dbReference type="SAM" id="MobiDB-lite"/>
    </source>
</evidence>
<gene>
    <name evidence="5" type="ORF">PISL3812_08606</name>
</gene>
<organism evidence="5 6">
    <name type="scientific">Talaromyces islandicus</name>
    <name type="common">Penicillium islandicum</name>
    <dbReference type="NCBI Taxonomy" id="28573"/>
    <lineage>
        <taxon>Eukaryota</taxon>
        <taxon>Fungi</taxon>
        <taxon>Dikarya</taxon>
        <taxon>Ascomycota</taxon>
        <taxon>Pezizomycotina</taxon>
        <taxon>Eurotiomycetes</taxon>
        <taxon>Eurotiomycetidae</taxon>
        <taxon>Eurotiales</taxon>
        <taxon>Trichocomaceae</taxon>
        <taxon>Talaromyces</taxon>
        <taxon>Talaromyces sect. Islandici</taxon>
    </lineage>
</organism>
<evidence type="ECO:0000256" key="2">
    <source>
        <dbReference type="ARBA" id="ARBA00023054"/>
    </source>
</evidence>
<name>A0A0U1M9G5_TALIS</name>
<dbReference type="Proteomes" id="UP000054383">
    <property type="component" value="Unassembled WGS sequence"/>
</dbReference>
<evidence type="ECO:0000256" key="3">
    <source>
        <dbReference type="SAM" id="Coils"/>
    </source>
</evidence>
<feature type="coiled-coil region" evidence="3">
    <location>
        <begin position="61"/>
        <end position="141"/>
    </location>
</feature>
<evidence type="ECO:0000256" key="1">
    <source>
        <dbReference type="ARBA" id="ARBA00009291"/>
    </source>
</evidence>
<protein>
    <recommendedName>
        <fullName evidence="7">Afadin and alpha-actinin-binding-domain-containing protein</fullName>
    </recommendedName>
</protein>
<accession>A0A0U1M9G5</accession>
<feature type="compositionally biased region" description="Low complexity" evidence="4">
    <location>
        <begin position="495"/>
        <end position="510"/>
    </location>
</feature>
<evidence type="ECO:0000313" key="6">
    <source>
        <dbReference type="Proteomes" id="UP000054383"/>
    </source>
</evidence>
<feature type="region of interest" description="Disordered" evidence="4">
    <location>
        <begin position="366"/>
        <end position="548"/>
    </location>
</feature>
<dbReference type="Pfam" id="PF11559">
    <property type="entry name" value="ADIP"/>
    <property type="match status" value="1"/>
</dbReference>
<dbReference type="PANTHER" id="PTHR47057">
    <property type="entry name" value="AFADIN/ALPHA-ACTININ-BINDING"/>
    <property type="match status" value="1"/>
</dbReference>
<dbReference type="STRING" id="28573.A0A0U1M9G5"/>
<evidence type="ECO:0008006" key="7">
    <source>
        <dbReference type="Google" id="ProtNLM"/>
    </source>
</evidence>
<dbReference type="PANTHER" id="PTHR47057:SF1">
    <property type="entry name" value="AFADIN_ALPHA-ACTININ-BINDING PROTEIN"/>
    <property type="match status" value="1"/>
</dbReference>
<comment type="similarity">
    <text evidence="1">Belongs to the ADIP family.</text>
</comment>
<dbReference type="InterPro" id="IPR021622">
    <property type="entry name" value="Afadin/alpha-actinin-bd"/>
</dbReference>
<dbReference type="AlphaFoldDB" id="A0A0U1M9G5"/>
<feature type="compositionally biased region" description="Acidic residues" evidence="4">
    <location>
        <begin position="388"/>
        <end position="397"/>
    </location>
</feature>
<reference evidence="5 6" key="1">
    <citation type="submission" date="2015-04" db="EMBL/GenBank/DDBJ databases">
        <authorList>
            <person name="Syromyatnikov M.Y."/>
            <person name="Popov V.N."/>
        </authorList>
    </citation>
    <scope>NUCLEOTIDE SEQUENCE [LARGE SCALE GENOMIC DNA]</scope>
    <source>
        <strain evidence="5">WF-38-12</strain>
    </source>
</reference>
<feature type="region of interest" description="Disordered" evidence="4">
    <location>
        <begin position="239"/>
        <end position="268"/>
    </location>
</feature>
<dbReference type="EMBL" id="CVMT01000010">
    <property type="protein sequence ID" value="CRG91556.1"/>
    <property type="molecule type" value="Genomic_DNA"/>
</dbReference>
<keyword evidence="2 3" id="KW-0175">Coiled coil</keyword>
<dbReference type="OrthoDB" id="312015at2759"/>